<dbReference type="AlphaFoldDB" id="A0A2X0MVR5"/>
<dbReference type="Proteomes" id="UP000249464">
    <property type="component" value="Unassembled WGS sequence"/>
</dbReference>
<feature type="transmembrane region" description="Helical" evidence="2">
    <location>
        <begin position="180"/>
        <end position="201"/>
    </location>
</feature>
<name>A0A2X0MVR5_9BASI</name>
<feature type="transmembrane region" description="Helical" evidence="2">
    <location>
        <begin position="569"/>
        <end position="591"/>
    </location>
</feature>
<reference evidence="3 4" key="1">
    <citation type="submission" date="2016-11" db="EMBL/GenBank/DDBJ databases">
        <authorList>
            <person name="Jaros S."/>
            <person name="Januszkiewicz K."/>
            <person name="Wedrychowicz H."/>
        </authorList>
    </citation>
    <scope>NUCLEOTIDE SEQUENCE [LARGE SCALE GENOMIC DNA]</scope>
</reference>
<keyword evidence="2" id="KW-0472">Membrane</keyword>
<feature type="transmembrane region" description="Helical" evidence="2">
    <location>
        <begin position="269"/>
        <end position="286"/>
    </location>
</feature>
<dbReference type="EMBL" id="FQNC01000046">
    <property type="protein sequence ID" value="SGY66986.1"/>
    <property type="molecule type" value="Genomic_DNA"/>
</dbReference>
<evidence type="ECO:0000313" key="4">
    <source>
        <dbReference type="Proteomes" id="UP000249464"/>
    </source>
</evidence>
<organism evidence="3 4">
    <name type="scientific">Microbotryum silenes-dioicae</name>
    <dbReference type="NCBI Taxonomy" id="796604"/>
    <lineage>
        <taxon>Eukaryota</taxon>
        <taxon>Fungi</taxon>
        <taxon>Dikarya</taxon>
        <taxon>Basidiomycota</taxon>
        <taxon>Pucciniomycotina</taxon>
        <taxon>Microbotryomycetes</taxon>
        <taxon>Microbotryales</taxon>
        <taxon>Microbotryaceae</taxon>
        <taxon>Microbotryum</taxon>
    </lineage>
</organism>
<sequence length="660" mass="71023">MREKSDNGSMDEKNVTVNAYIAAPADAHPVSLVEYLHWAKLQREIEAEDTTAARACDSRGKRRAVPYVYKCRFADRAMIYSTTPSNSFIPVKTGGLGPLGKVIAKQMEKKGDAPGIDDGAHRRMEGELEQMQGLFDHQTELSNARRLLRQAGWATGFFLITADILGPFNAPFAISTIGLAPGICLYTLFGLAAGFTGFMIWKMFCQLDSVRFPVKSTPCAIVILGNGGGLSQIVQGKLCFTITVLIWAVVGAAISMVRELHMFSVFADFSMWLNVLIMILSMAFVAHSPPNIAGAIAAYGDSIGTRPVAIKAIVGGSLFNQNNGAFNMVFAFGGSMIFSEIIDEMRRPYDAIKGIACAQIFGQYTLPLAYQGVAKYAWQCVGNGIALATVTVAAGLYANVGLKVVYSNIVEGLFKGSSLMTRKGQMIYPHAHRLPFTTPGVAPKRIDSWSNFSRWKRGLLAGGNKRLIFKLFNLVFFIGALGTGGLGMWGTGTALAQTIKAEEMASTTVPPAATSSHPIPSPSSAKTNLSYLVRGPQAGGARPASLTLRTALRSTRYVVKFVFWRLLRYFKYTLIAAGTAALAGTAIGSIVPVAGALLVPSIPVAAAIGLGTAVLKFGWRHRGNHFRQGWLGGEGRDARADERNDAEEAQASKAWTSQSF</sequence>
<accession>A0A2X0MVR5</accession>
<gene>
    <name evidence="3" type="primary">BQ5605_C004g02732</name>
    <name evidence="3" type="ORF">BQ5605_C004G02732</name>
</gene>
<feature type="transmembrane region" description="Helical" evidence="2">
    <location>
        <begin position="151"/>
        <end position="174"/>
    </location>
</feature>
<protein>
    <submittedName>
        <fullName evidence="3">BQ5605_C004g02732 protein</fullName>
    </submittedName>
</protein>
<evidence type="ECO:0000256" key="1">
    <source>
        <dbReference type="SAM" id="MobiDB-lite"/>
    </source>
</evidence>
<keyword evidence="2" id="KW-0812">Transmembrane</keyword>
<dbReference type="STRING" id="796604.A0A2X0MVR5"/>
<keyword evidence="2" id="KW-1133">Transmembrane helix</keyword>
<feature type="region of interest" description="Disordered" evidence="1">
    <location>
        <begin position="637"/>
        <end position="660"/>
    </location>
</feature>
<keyword evidence="4" id="KW-1185">Reference proteome</keyword>
<proteinExistence type="predicted"/>
<evidence type="ECO:0000313" key="3">
    <source>
        <dbReference type="EMBL" id="SGY66986.1"/>
    </source>
</evidence>
<feature type="transmembrane region" description="Helical" evidence="2">
    <location>
        <begin position="238"/>
        <end position="257"/>
    </location>
</feature>
<feature type="transmembrane region" description="Helical" evidence="2">
    <location>
        <begin position="597"/>
        <end position="619"/>
    </location>
</feature>
<evidence type="ECO:0000256" key="2">
    <source>
        <dbReference type="SAM" id="Phobius"/>
    </source>
</evidence>